<proteinExistence type="inferred from homology"/>
<dbReference type="InterPro" id="IPR036388">
    <property type="entry name" value="WH-like_DNA-bd_sf"/>
</dbReference>
<protein>
    <submittedName>
        <fullName evidence="9">Transcriptional repressor</fullName>
    </submittedName>
</protein>
<evidence type="ECO:0000256" key="6">
    <source>
        <dbReference type="ARBA" id="ARBA00023163"/>
    </source>
</evidence>
<dbReference type="InterPro" id="IPR002481">
    <property type="entry name" value="FUR"/>
</dbReference>
<dbReference type="Gene3D" id="1.10.10.10">
    <property type="entry name" value="Winged helix-like DNA-binding domain superfamily/Winged helix DNA-binding domain"/>
    <property type="match status" value="1"/>
</dbReference>
<dbReference type="Proteomes" id="UP000261231">
    <property type="component" value="Unassembled WGS sequence"/>
</dbReference>
<evidence type="ECO:0000256" key="2">
    <source>
        <dbReference type="ARBA" id="ARBA00022491"/>
    </source>
</evidence>
<feature type="binding site" evidence="7">
    <location>
        <position position="82"/>
    </location>
    <ligand>
        <name>Zn(2+)</name>
        <dbReference type="ChEBI" id="CHEBI:29105"/>
    </ligand>
</feature>
<keyword evidence="7" id="KW-0479">Metal-binding</keyword>
<keyword evidence="4" id="KW-0805">Transcription regulation</keyword>
<keyword evidence="6" id="KW-0804">Transcription</keyword>
<evidence type="ECO:0000256" key="5">
    <source>
        <dbReference type="ARBA" id="ARBA00023125"/>
    </source>
</evidence>
<dbReference type="RefSeq" id="WP_117527187.1">
    <property type="nucleotide sequence ID" value="NZ_JAQCWV010000027.1"/>
</dbReference>
<evidence type="ECO:0000313" key="10">
    <source>
        <dbReference type="EMBL" id="RGC51151.1"/>
    </source>
</evidence>
<dbReference type="SUPFAM" id="SSF46785">
    <property type="entry name" value="Winged helix' DNA-binding domain"/>
    <property type="match status" value="1"/>
</dbReference>
<comment type="similarity">
    <text evidence="1">Belongs to the Fur family.</text>
</comment>
<evidence type="ECO:0000313" key="9">
    <source>
        <dbReference type="EMBL" id="RGB81489.1"/>
    </source>
</evidence>
<comment type="caution">
    <text evidence="9">The sequence shown here is derived from an EMBL/GenBank/DDBJ whole genome shotgun (WGS) entry which is preliminary data.</text>
</comment>
<accession>A0A3E2TT15</accession>
<dbReference type="GO" id="GO:0008270">
    <property type="term" value="F:zinc ion binding"/>
    <property type="evidence" value="ECO:0007669"/>
    <property type="project" value="TreeGrafter"/>
</dbReference>
<dbReference type="PANTHER" id="PTHR33202">
    <property type="entry name" value="ZINC UPTAKE REGULATION PROTEIN"/>
    <property type="match status" value="1"/>
</dbReference>
<dbReference type="EMBL" id="QVFD01000001">
    <property type="protein sequence ID" value="RGC51151.1"/>
    <property type="molecule type" value="Genomic_DNA"/>
</dbReference>
<dbReference type="OrthoDB" id="8659436at2"/>
<keyword evidence="5" id="KW-0238">DNA-binding</keyword>
<evidence type="ECO:0000256" key="4">
    <source>
        <dbReference type="ARBA" id="ARBA00023015"/>
    </source>
</evidence>
<keyword evidence="2" id="KW-0678">Repressor</keyword>
<dbReference type="GO" id="GO:1900376">
    <property type="term" value="P:regulation of secondary metabolite biosynthetic process"/>
    <property type="evidence" value="ECO:0007669"/>
    <property type="project" value="TreeGrafter"/>
</dbReference>
<feature type="binding site" evidence="8">
    <location>
        <position position="97"/>
    </location>
    <ligand>
        <name>Fe cation</name>
        <dbReference type="ChEBI" id="CHEBI:24875"/>
    </ligand>
</feature>
<comment type="cofactor">
    <cofactor evidence="8">
        <name>Mn(2+)</name>
        <dbReference type="ChEBI" id="CHEBI:29035"/>
    </cofactor>
    <cofactor evidence="8">
        <name>Fe(2+)</name>
        <dbReference type="ChEBI" id="CHEBI:29033"/>
    </cofactor>
    <text evidence="8">Binds 1 Mn(2+) or Fe(2+) ion per subunit.</text>
</comment>
<keyword evidence="8" id="KW-0408">Iron</keyword>
<feature type="binding site" evidence="8">
    <location>
        <position position="114"/>
    </location>
    <ligand>
        <name>Fe cation</name>
        <dbReference type="ChEBI" id="CHEBI:24875"/>
    </ligand>
</feature>
<dbReference type="AlphaFoldDB" id="A0A3E2TT15"/>
<dbReference type="Gene3D" id="3.30.1490.190">
    <property type="match status" value="1"/>
</dbReference>
<evidence type="ECO:0000313" key="12">
    <source>
        <dbReference type="Proteomes" id="UP000261231"/>
    </source>
</evidence>
<dbReference type="CDD" id="cd07153">
    <property type="entry name" value="Fur_like"/>
    <property type="match status" value="1"/>
</dbReference>
<evidence type="ECO:0000256" key="7">
    <source>
        <dbReference type="PIRSR" id="PIRSR602481-1"/>
    </source>
</evidence>
<dbReference type="Pfam" id="PF01475">
    <property type="entry name" value="FUR"/>
    <property type="match status" value="1"/>
</dbReference>
<feature type="binding site" evidence="7">
    <location>
        <position position="122"/>
    </location>
    <ligand>
        <name>Zn(2+)</name>
        <dbReference type="ChEBI" id="CHEBI:29105"/>
    </ligand>
</feature>
<dbReference type="GO" id="GO:0045892">
    <property type="term" value="P:negative regulation of DNA-templated transcription"/>
    <property type="evidence" value="ECO:0007669"/>
    <property type="project" value="TreeGrafter"/>
</dbReference>
<dbReference type="GO" id="GO:0003700">
    <property type="term" value="F:DNA-binding transcription factor activity"/>
    <property type="evidence" value="ECO:0007669"/>
    <property type="project" value="InterPro"/>
</dbReference>
<keyword evidence="12" id="KW-1185">Reference proteome</keyword>
<dbReference type="GO" id="GO:0000976">
    <property type="term" value="F:transcription cis-regulatory region binding"/>
    <property type="evidence" value="ECO:0007669"/>
    <property type="project" value="TreeGrafter"/>
</dbReference>
<comment type="cofactor">
    <cofactor evidence="7">
        <name>Zn(2+)</name>
        <dbReference type="ChEBI" id="CHEBI:29105"/>
    </cofactor>
    <text evidence="7">Binds 1 zinc ion per subunit.</text>
</comment>
<dbReference type="EMBL" id="QVEP01000005">
    <property type="protein sequence ID" value="RGB81489.1"/>
    <property type="molecule type" value="Genomic_DNA"/>
</dbReference>
<evidence type="ECO:0000313" key="11">
    <source>
        <dbReference type="Proteomes" id="UP000260773"/>
    </source>
</evidence>
<reference evidence="11 12" key="1">
    <citation type="submission" date="2018-08" db="EMBL/GenBank/DDBJ databases">
        <title>A genome reference for cultivated species of the human gut microbiota.</title>
        <authorList>
            <person name="Zou Y."/>
            <person name="Xue W."/>
            <person name="Luo G."/>
        </authorList>
    </citation>
    <scope>NUCLEOTIDE SEQUENCE [LARGE SCALE GENOMIC DNA]</scope>
    <source>
        <strain evidence="9 11">AF45-17</strain>
        <strain evidence="10 12">AM28-39</strain>
    </source>
</reference>
<name>A0A3E2TT15_9FIRM</name>
<dbReference type="InterPro" id="IPR043135">
    <property type="entry name" value="Fur_C"/>
</dbReference>
<feature type="binding site" evidence="7">
    <location>
        <position position="125"/>
    </location>
    <ligand>
        <name>Zn(2+)</name>
        <dbReference type="ChEBI" id="CHEBI:29105"/>
    </ligand>
</feature>
<evidence type="ECO:0000256" key="8">
    <source>
        <dbReference type="PIRSR" id="PIRSR602481-2"/>
    </source>
</evidence>
<evidence type="ECO:0000256" key="1">
    <source>
        <dbReference type="ARBA" id="ARBA00007957"/>
    </source>
</evidence>
<dbReference type="Proteomes" id="UP000260773">
    <property type="component" value="Unassembled WGS sequence"/>
</dbReference>
<organism evidence="9 11">
    <name type="scientific">Coprococcus catus</name>
    <dbReference type="NCBI Taxonomy" id="116085"/>
    <lineage>
        <taxon>Bacteria</taxon>
        <taxon>Bacillati</taxon>
        <taxon>Bacillota</taxon>
        <taxon>Clostridia</taxon>
        <taxon>Lachnospirales</taxon>
        <taxon>Lachnospiraceae</taxon>
        <taxon>Coprococcus</taxon>
    </lineage>
</organism>
<evidence type="ECO:0000256" key="3">
    <source>
        <dbReference type="ARBA" id="ARBA00022833"/>
    </source>
</evidence>
<feature type="binding site" evidence="7">
    <location>
        <position position="85"/>
    </location>
    <ligand>
        <name>Zn(2+)</name>
        <dbReference type="ChEBI" id="CHEBI:29105"/>
    </ligand>
</feature>
<keyword evidence="3 7" id="KW-0862">Zinc</keyword>
<sequence length="132" mass="15018">MPGLKYSRQRESIINCLKGRKDHPTADMIYASVREEYPKISLGTVYRNLSLLVDQGEILRFSCGEGQDHYDADTSQHYHFVCKKCRAVSDLHMSPLEHIDVLAKDGFDGEIDGHFVLFYGTCGKCKENEKNS</sequence>
<dbReference type="PANTHER" id="PTHR33202:SF7">
    <property type="entry name" value="FERRIC UPTAKE REGULATION PROTEIN"/>
    <property type="match status" value="1"/>
</dbReference>
<gene>
    <name evidence="9" type="ORF">DW070_03315</name>
    <name evidence="10" type="ORF">DW747_01210</name>
</gene>
<dbReference type="InterPro" id="IPR036390">
    <property type="entry name" value="WH_DNA-bd_sf"/>
</dbReference>